<name>A0A183DH85_9BILA</name>
<gene>
    <name evidence="1" type="ORF">GPUH_LOCUS8076</name>
</gene>
<sequence>MVLEEIGAQGFSIRTNLFIGDTRCLTPEALLNYMKAVCYHTKENS</sequence>
<proteinExistence type="predicted"/>
<evidence type="ECO:0000313" key="1">
    <source>
        <dbReference type="EMBL" id="VDK60716.1"/>
    </source>
</evidence>
<protein>
    <submittedName>
        <fullName evidence="3">Transposase</fullName>
    </submittedName>
</protein>
<dbReference type="AlphaFoldDB" id="A0A183DH85"/>
<dbReference type="Proteomes" id="UP000271098">
    <property type="component" value="Unassembled WGS sequence"/>
</dbReference>
<evidence type="ECO:0000313" key="2">
    <source>
        <dbReference type="Proteomes" id="UP000271098"/>
    </source>
</evidence>
<dbReference type="WBParaSite" id="GPUH_0000808501-mRNA-1">
    <property type="protein sequence ID" value="GPUH_0000808501-mRNA-1"/>
    <property type="gene ID" value="GPUH_0000808501"/>
</dbReference>
<reference evidence="1 2" key="2">
    <citation type="submission" date="2018-11" db="EMBL/GenBank/DDBJ databases">
        <authorList>
            <consortium name="Pathogen Informatics"/>
        </authorList>
    </citation>
    <scope>NUCLEOTIDE SEQUENCE [LARGE SCALE GENOMIC DNA]</scope>
</reference>
<accession>A0A183DH85</accession>
<evidence type="ECO:0000313" key="3">
    <source>
        <dbReference type="WBParaSite" id="GPUH_0000808501-mRNA-1"/>
    </source>
</evidence>
<organism evidence="3">
    <name type="scientific">Gongylonema pulchrum</name>
    <dbReference type="NCBI Taxonomy" id="637853"/>
    <lineage>
        <taxon>Eukaryota</taxon>
        <taxon>Metazoa</taxon>
        <taxon>Ecdysozoa</taxon>
        <taxon>Nematoda</taxon>
        <taxon>Chromadorea</taxon>
        <taxon>Rhabditida</taxon>
        <taxon>Spirurina</taxon>
        <taxon>Spiruromorpha</taxon>
        <taxon>Spiruroidea</taxon>
        <taxon>Gongylonematidae</taxon>
        <taxon>Gongylonema</taxon>
    </lineage>
</organism>
<keyword evidence="2" id="KW-1185">Reference proteome</keyword>
<reference evidence="3" key="1">
    <citation type="submission" date="2016-06" db="UniProtKB">
        <authorList>
            <consortium name="WormBaseParasite"/>
        </authorList>
    </citation>
    <scope>IDENTIFICATION</scope>
</reference>
<dbReference type="EMBL" id="UYRT01022627">
    <property type="protein sequence ID" value="VDK60716.1"/>
    <property type="molecule type" value="Genomic_DNA"/>
</dbReference>